<evidence type="ECO:0000256" key="1">
    <source>
        <dbReference type="ARBA" id="ARBA00004496"/>
    </source>
</evidence>
<evidence type="ECO:0000256" key="5">
    <source>
        <dbReference type="ARBA" id="ARBA00022884"/>
    </source>
</evidence>
<evidence type="ECO:0000256" key="2">
    <source>
        <dbReference type="ARBA" id="ARBA00011881"/>
    </source>
</evidence>
<dbReference type="Pfam" id="PF13602">
    <property type="entry name" value="ADH_zinc_N_2"/>
    <property type="match status" value="1"/>
</dbReference>
<dbReference type="PANTHER" id="PTHR44154">
    <property type="entry name" value="QUINONE OXIDOREDUCTASE"/>
    <property type="match status" value="1"/>
</dbReference>
<dbReference type="CDD" id="cd05289">
    <property type="entry name" value="MDR_like_2"/>
    <property type="match status" value="1"/>
</dbReference>
<dbReference type="Proteomes" id="UP000192929">
    <property type="component" value="Unassembled WGS sequence"/>
</dbReference>
<name>A0A1X7D6W8_9MICC</name>
<dbReference type="GO" id="GO:0008270">
    <property type="term" value="F:zinc ion binding"/>
    <property type="evidence" value="ECO:0007669"/>
    <property type="project" value="InterPro"/>
</dbReference>
<protein>
    <submittedName>
        <fullName evidence="7">NADPH:quinone reductase</fullName>
    </submittedName>
</protein>
<keyword evidence="5" id="KW-0694">RNA-binding</keyword>
<organism evidence="7 8">
    <name type="scientific">Kocuria marina subsp. indica</name>
    <dbReference type="NCBI Taxonomy" id="1049583"/>
    <lineage>
        <taxon>Bacteria</taxon>
        <taxon>Bacillati</taxon>
        <taxon>Actinomycetota</taxon>
        <taxon>Actinomycetes</taxon>
        <taxon>Micrococcales</taxon>
        <taxon>Micrococcaceae</taxon>
        <taxon>Kocuria</taxon>
    </lineage>
</organism>
<dbReference type="InterPro" id="IPR036291">
    <property type="entry name" value="NAD(P)-bd_dom_sf"/>
</dbReference>
<keyword evidence="4" id="KW-0521">NADP</keyword>
<dbReference type="SUPFAM" id="SSF51735">
    <property type="entry name" value="NAD(P)-binding Rossmann-fold domains"/>
    <property type="match status" value="1"/>
</dbReference>
<dbReference type="InterPro" id="IPR020843">
    <property type="entry name" value="ER"/>
</dbReference>
<accession>A0A1X7D6W8</accession>
<gene>
    <name evidence="7" type="ORF">SAMN06296028_10917</name>
</gene>
<dbReference type="Pfam" id="PF08240">
    <property type="entry name" value="ADH_N"/>
    <property type="match status" value="1"/>
</dbReference>
<dbReference type="Gene3D" id="3.90.180.10">
    <property type="entry name" value="Medium-chain alcohol dehydrogenases, catalytic domain"/>
    <property type="match status" value="1"/>
</dbReference>
<keyword evidence="8" id="KW-1185">Reference proteome</keyword>
<dbReference type="InterPro" id="IPR051603">
    <property type="entry name" value="Zinc-ADH_QOR/CCCR"/>
</dbReference>
<feature type="domain" description="Enoyl reductase (ER)" evidence="6">
    <location>
        <begin position="11"/>
        <end position="299"/>
    </location>
</feature>
<proteinExistence type="predicted"/>
<dbReference type="InterPro" id="IPR013154">
    <property type="entry name" value="ADH-like_N"/>
</dbReference>
<comment type="subcellular location">
    <subcellularLocation>
        <location evidence="1">Cytoplasm</location>
    </subcellularLocation>
</comment>
<evidence type="ECO:0000313" key="8">
    <source>
        <dbReference type="Proteomes" id="UP000192929"/>
    </source>
</evidence>
<dbReference type="InterPro" id="IPR011032">
    <property type="entry name" value="GroES-like_sf"/>
</dbReference>
<dbReference type="AlphaFoldDB" id="A0A1X7D6W8"/>
<evidence type="ECO:0000259" key="6">
    <source>
        <dbReference type="SMART" id="SM00829"/>
    </source>
</evidence>
<evidence type="ECO:0000256" key="3">
    <source>
        <dbReference type="ARBA" id="ARBA00022490"/>
    </source>
</evidence>
<comment type="subunit">
    <text evidence="2">Homotetramer.</text>
</comment>
<dbReference type="InterPro" id="IPR002364">
    <property type="entry name" value="Quin_OxRdtase/zeta-crystal_CS"/>
</dbReference>
<dbReference type="GO" id="GO:0003723">
    <property type="term" value="F:RNA binding"/>
    <property type="evidence" value="ECO:0007669"/>
    <property type="project" value="UniProtKB-KW"/>
</dbReference>
<dbReference type="RefSeq" id="WP_085106930.1">
    <property type="nucleotide sequence ID" value="NZ_FXAC01000009.1"/>
</dbReference>
<evidence type="ECO:0000313" key="7">
    <source>
        <dbReference type="EMBL" id="SMF10061.1"/>
    </source>
</evidence>
<dbReference type="SMART" id="SM00829">
    <property type="entry name" value="PKS_ER"/>
    <property type="match status" value="1"/>
</dbReference>
<reference evidence="8" key="1">
    <citation type="submission" date="2017-04" db="EMBL/GenBank/DDBJ databases">
        <authorList>
            <person name="Varghese N."/>
            <person name="Submissions S."/>
        </authorList>
    </citation>
    <scope>NUCLEOTIDE SEQUENCE [LARGE SCALE GENOMIC DNA]</scope>
    <source>
        <strain evidence="8">NIO-1021</strain>
    </source>
</reference>
<sequence length="315" mass="32401">MSTVYVFTDFGGPETQQLLDRPAPQPGPGELAVEVRAAGVNPVDWKIRSGALGRDRELPAPMGREVSGVVTDLGEGVEGFAVGDEVLGPVADGHGGFAEHTLVRAAEAVAKPEEISFADAATIPVAAATAYDATHQIELDPGQRLLILGAGGGVGLMAAQIGSVHQFTVIGVASQSKRKIVESTGATFVPSGKGVADRVREVAPEGVDLIVDLVGGEALREVVGLVADPTRIISAADATTATELGGAALERTQEAMEKITEVIEYGLVDPHVTACYPLTEAGRAVAEVETGHATGKIVLEPTPCADPGHARSLVR</sequence>
<keyword evidence="3" id="KW-0963">Cytoplasm</keyword>
<dbReference type="GO" id="GO:0005737">
    <property type="term" value="C:cytoplasm"/>
    <property type="evidence" value="ECO:0007669"/>
    <property type="project" value="UniProtKB-SubCell"/>
</dbReference>
<dbReference type="Gene3D" id="3.40.50.720">
    <property type="entry name" value="NAD(P)-binding Rossmann-like Domain"/>
    <property type="match status" value="1"/>
</dbReference>
<dbReference type="SUPFAM" id="SSF50129">
    <property type="entry name" value="GroES-like"/>
    <property type="match status" value="1"/>
</dbReference>
<dbReference type="PANTHER" id="PTHR44154:SF1">
    <property type="entry name" value="QUINONE OXIDOREDUCTASE"/>
    <property type="match status" value="1"/>
</dbReference>
<dbReference type="PROSITE" id="PS01162">
    <property type="entry name" value="QOR_ZETA_CRYSTAL"/>
    <property type="match status" value="1"/>
</dbReference>
<evidence type="ECO:0000256" key="4">
    <source>
        <dbReference type="ARBA" id="ARBA00022857"/>
    </source>
</evidence>
<dbReference type="GO" id="GO:0016491">
    <property type="term" value="F:oxidoreductase activity"/>
    <property type="evidence" value="ECO:0007669"/>
    <property type="project" value="InterPro"/>
</dbReference>
<dbReference type="EMBL" id="FXAC01000009">
    <property type="protein sequence ID" value="SMF10061.1"/>
    <property type="molecule type" value="Genomic_DNA"/>
</dbReference>